<feature type="transmembrane region" description="Helical" evidence="1">
    <location>
        <begin position="6"/>
        <end position="30"/>
    </location>
</feature>
<reference evidence="2 3" key="1">
    <citation type="submission" date="2020-02" db="EMBL/GenBank/DDBJ databases">
        <title>Sequencing the genomes of 1000 actinobacteria strains.</title>
        <authorList>
            <person name="Klenk H.-P."/>
        </authorList>
    </citation>
    <scope>NUCLEOTIDE SEQUENCE [LARGE SCALE GENOMIC DNA]</scope>
    <source>
        <strain evidence="2 3">DSM 27960</strain>
    </source>
</reference>
<feature type="transmembrane region" description="Helical" evidence="1">
    <location>
        <begin position="86"/>
        <end position="105"/>
    </location>
</feature>
<gene>
    <name evidence="2" type="ORF">FHX76_001389</name>
</gene>
<feature type="transmembrane region" description="Helical" evidence="1">
    <location>
        <begin position="117"/>
        <end position="142"/>
    </location>
</feature>
<keyword evidence="3" id="KW-1185">Reference proteome</keyword>
<dbReference type="AlphaFoldDB" id="A0A7X5R0U5"/>
<evidence type="ECO:0000313" key="2">
    <source>
        <dbReference type="EMBL" id="NIH53521.1"/>
    </source>
</evidence>
<keyword evidence="1" id="KW-0472">Membrane</keyword>
<comment type="caution">
    <text evidence="2">The sequence shown here is derived from an EMBL/GenBank/DDBJ whole genome shotgun (WGS) entry which is preliminary data.</text>
</comment>
<keyword evidence="1" id="KW-0812">Transmembrane</keyword>
<evidence type="ECO:0000256" key="1">
    <source>
        <dbReference type="SAM" id="Phobius"/>
    </source>
</evidence>
<dbReference type="Proteomes" id="UP000541033">
    <property type="component" value="Unassembled WGS sequence"/>
</dbReference>
<keyword evidence="1" id="KW-1133">Transmembrane helix</keyword>
<accession>A0A7X5R0U5</accession>
<name>A0A7X5R0U5_9MICO</name>
<sequence>MILNYWVQLLVPVTAAVAAAAIVLVVVFVVQRLHKRSNRAGLLAAQRLSESRLLPRDGRLLASIAMFGAVTFGYGGALLMTAEAGVVSYLVLALMVCWGAAFGAARSGRGRGSPLGLLRAVGFAMLHLGLVLGIGWLGLLLVEPYTESRSLWPLWLVGCIAVSALCSMLVAWLLQQQLRVQTSRRSAGITIVSRETAAPRNG</sequence>
<organism evidence="2 3">
    <name type="scientific">Lysinibacter cavernae</name>
    <dbReference type="NCBI Taxonomy" id="1640652"/>
    <lineage>
        <taxon>Bacteria</taxon>
        <taxon>Bacillati</taxon>
        <taxon>Actinomycetota</taxon>
        <taxon>Actinomycetes</taxon>
        <taxon>Micrococcales</taxon>
        <taxon>Microbacteriaceae</taxon>
        <taxon>Lysinibacter</taxon>
    </lineage>
</organism>
<feature type="transmembrane region" description="Helical" evidence="1">
    <location>
        <begin position="154"/>
        <end position="174"/>
    </location>
</feature>
<proteinExistence type="predicted"/>
<feature type="transmembrane region" description="Helical" evidence="1">
    <location>
        <begin position="60"/>
        <end position="80"/>
    </location>
</feature>
<evidence type="ECO:0000313" key="3">
    <source>
        <dbReference type="Proteomes" id="UP000541033"/>
    </source>
</evidence>
<dbReference type="EMBL" id="JAAMOX010000001">
    <property type="protein sequence ID" value="NIH53521.1"/>
    <property type="molecule type" value="Genomic_DNA"/>
</dbReference>
<protein>
    <submittedName>
        <fullName evidence="2">Uncharacterized protein</fullName>
    </submittedName>
</protein>